<dbReference type="SUPFAM" id="SSF46785">
    <property type="entry name" value="Winged helix' DNA-binding domain"/>
    <property type="match status" value="1"/>
</dbReference>
<protein>
    <submittedName>
        <fullName evidence="6">Transcriptional regulator</fullName>
    </submittedName>
</protein>
<feature type="domain" description="IclR-ED" evidence="5">
    <location>
        <begin position="66"/>
        <end position="249"/>
    </location>
</feature>
<dbReference type="PROSITE" id="PS51078">
    <property type="entry name" value="ICLR_ED"/>
    <property type="match status" value="1"/>
</dbReference>
<keyword evidence="7" id="KW-1185">Reference proteome</keyword>
<accession>A0ABQ1QPA8</accession>
<keyword evidence="2" id="KW-0238">DNA-binding</keyword>
<sequence>MTGTGSAERILAILDVFTEDHLEWTTEELMARLGYSRPTLYRYLKALREAGFLTSLPGAGFTLGPRVVELDYLLRKSDPLVSTGQKHLEALIDAYPCSALLVRWYGAKLLCVASESSTPNPLSSYARGRAMPLARGAISRAIMAWLPRRQLEPLILANLDEMKQMGLGSTLDEVLEAMRLVRRAGAAVAHGEVTPGVIGTAAPVFDAGQSPIAAVTVTIAGREVTPETLNSIERDVKTRAAAITKALAERRVEARESAGDFAPIEFELERKSS</sequence>
<dbReference type="InterPro" id="IPR005471">
    <property type="entry name" value="Tscrpt_reg_IclR_N"/>
</dbReference>
<feature type="domain" description="HTH iclR-type" evidence="4">
    <location>
        <begin position="4"/>
        <end position="65"/>
    </location>
</feature>
<reference evidence="7" key="1">
    <citation type="journal article" date="2019" name="Int. J. Syst. Evol. Microbiol.">
        <title>The Global Catalogue of Microorganisms (GCM) 10K type strain sequencing project: providing services to taxonomists for standard genome sequencing and annotation.</title>
        <authorList>
            <consortium name="The Broad Institute Genomics Platform"/>
            <consortium name="The Broad Institute Genome Sequencing Center for Infectious Disease"/>
            <person name="Wu L."/>
            <person name="Ma J."/>
        </authorList>
    </citation>
    <scope>NUCLEOTIDE SEQUENCE [LARGE SCALE GENOMIC DNA]</scope>
    <source>
        <strain evidence="7">CGMCC 1.12922</strain>
    </source>
</reference>
<dbReference type="InterPro" id="IPR036388">
    <property type="entry name" value="WH-like_DNA-bd_sf"/>
</dbReference>
<evidence type="ECO:0000259" key="5">
    <source>
        <dbReference type="PROSITE" id="PS51078"/>
    </source>
</evidence>
<dbReference type="PANTHER" id="PTHR30136:SF24">
    <property type="entry name" value="HTH-TYPE TRANSCRIPTIONAL REPRESSOR ALLR"/>
    <property type="match status" value="1"/>
</dbReference>
<dbReference type="SMART" id="SM00346">
    <property type="entry name" value="HTH_ICLR"/>
    <property type="match status" value="1"/>
</dbReference>
<proteinExistence type="predicted"/>
<evidence type="ECO:0000256" key="1">
    <source>
        <dbReference type="ARBA" id="ARBA00023015"/>
    </source>
</evidence>
<evidence type="ECO:0000313" key="6">
    <source>
        <dbReference type="EMBL" id="GGD39153.1"/>
    </source>
</evidence>
<dbReference type="Gene3D" id="3.30.450.40">
    <property type="match status" value="1"/>
</dbReference>
<dbReference type="InterPro" id="IPR050707">
    <property type="entry name" value="HTH_MetabolicPath_Reg"/>
</dbReference>
<gene>
    <name evidence="6" type="ORF">GCM10011358_23860</name>
</gene>
<dbReference type="InterPro" id="IPR014757">
    <property type="entry name" value="Tscrpt_reg_IclR_C"/>
</dbReference>
<dbReference type="EMBL" id="BMGI01000004">
    <property type="protein sequence ID" value="GGD39153.1"/>
    <property type="molecule type" value="Genomic_DNA"/>
</dbReference>
<dbReference type="SUPFAM" id="SSF55781">
    <property type="entry name" value="GAF domain-like"/>
    <property type="match status" value="1"/>
</dbReference>
<dbReference type="PROSITE" id="PS51077">
    <property type="entry name" value="HTH_ICLR"/>
    <property type="match status" value="1"/>
</dbReference>
<dbReference type="Proteomes" id="UP000617355">
    <property type="component" value="Unassembled WGS sequence"/>
</dbReference>
<dbReference type="Pfam" id="PF01614">
    <property type="entry name" value="IclR_C"/>
    <property type="match status" value="1"/>
</dbReference>
<dbReference type="InterPro" id="IPR029016">
    <property type="entry name" value="GAF-like_dom_sf"/>
</dbReference>
<dbReference type="InterPro" id="IPR036390">
    <property type="entry name" value="WH_DNA-bd_sf"/>
</dbReference>
<dbReference type="Pfam" id="PF09339">
    <property type="entry name" value="HTH_IclR"/>
    <property type="match status" value="1"/>
</dbReference>
<dbReference type="RefSeq" id="WP_188528020.1">
    <property type="nucleotide sequence ID" value="NZ_BMGI01000004.1"/>
</dbReference>
<comment type="caution">
    <text evidence="6">The sequence shown here is derived from an EMBL/GenBank/DDBJ whole genome shotgun (WGS) entry which is preliminary data.</text>
</comment>
<evidence type="ECO:0000259" key="4">
    <source>
        <dbReference type="PROSITE" id="PS51077"/>
    </source>
</evidence>
<evidence type="ECO:0000256" key="2">
    <source>
        <dbReference type="ARBA" id="ARBA00023125"/>
    </source>
</evidence>
<evidence type="ECO:0000256" key="3">
    <source>
        <dbReference type="ARBA" id="ARBA00023163"/>
    </source>
</evidence>
<name>A0ABQ1QPA8_9RHOB</name>
<dbReference type="Gene3D" id="1.10.10.10">
    <property type="entry name" value="Winged helix-like DNA-binding domain superfamily/Winged helix DNA-binding domain"/>
    <property type="match status" value="1"/>
</dbReference>
<dbReference type="PANTHER" id="PTHR30136">
    <property type="entry name" value="HELIX-TURN-HELIX TRANSCRIPTIONAL REGULATOR, ICLR FAMILY"/>
    <property type="match status" value="1"/>
</dbReference>
<evidence type="ECO:0000313" key="7">
    <source>
        <dbReference type="Proteomes" id="UP000617355"/>
    </source>
</evidence>
<organism evidence="6 7">
    <name type="scientific">Sinisalibacter lacisalsi</name>
    <dbReference type="NCBI Taxonomy" id="1526570"/>
    <lineage>
        <taxon>Bacteria</taxon>
        <taxon>Pseudomonadati</taxon>
        <taxon>Pseudomonadota</taxon>
        <taxon>Alphaproteobacteria</taxon>
        <taxon>Rhodobacterales</taxon>
        <taxon>Roseobacteraceae</taxon>
        <taxon>Sinisalibacter</taxon>
    </lineage>
</organism>
<keyword evidence="3" id="KW-0804">Transcription</keyword>
<keyword evidence="1" id="KW-0805">Transcription regulation</keyword>